<feature type="region of interest" description="Disordered" evidence="1">
    <location>
        <begin position="1"/>
        <end position="22"/>
    </location>
</feature>
<sequence length="154" mass="17074">MDRNILPDSGPRHLIGNRIDTEGHDGQTYAEVHMPTYTLITDGRDIEAEELVADGTRNLPAKVDDYEWNKARVLQERQVIFILALSTTRDWPILPGLPEGCVGFRPALLCHGVAKQLEHASFAASSQQQSSTLASRSLVATRRLCLRGRGIADR</sequence>
<dbReference type="RefSeq" id="WP_184250077.1">
    <property type="nucleotide sequence ID" value="NZ_JACHLR010000030.1"/>
</dbReference>
<gene>
    <name evidence="2" type="ORF">HNO88_004091</name>
</gene>
<protein>
    <submittedName>
        <fullName evidence="2">Uncharacterized protein</fullName>
    </submittedName>
</protein>
<accession>A0A7W7KE49</accession>
<reference evidence="2 3" key="1">
    <citation type="submission" date="2020-08" db="EMBL/GenBank/DDBJ databases">
        <title>Functional genomics of gut bacteria from endangered species of beetles.</title>
        <authorList>
            <person name="Carlos-Shanley C."/>
        </authorList>
    </citation>
    <scope>NUCLEOTIDE SEQUENCE [LARGE SCALE GENOMIC DNA]</scope>
    <source>
        <strain evidence="2 3">S00245</strain>
    </source>
</reference>
<dbReference type="EMBL" id="JACHLR010000030">
    <property type="protein sequence ID" value="MBB4860746.1"/>
    <property type="molecule type" value="Genomic_DNA"/>
</dbReference>
<evidence type="ECO:0000313" key="3">
    <source>
        <dbReference type="Proteomes" id="UP000555448"/>
    </source>
</evidence>
<evidence type="ECO:0000256" key="1">
    <source>
        <dbReference type="SAM" id="MobiDB-lite"/>
    </source>
</evidence>
<evidence type="ECO:0000313" key="2">
    <source>
        <dbReference type="EMBL" id="MBB4860746.1"/>
    </source>
</evidence>
<proteinExistence type="predicted"/>
<name>A0A7W7KE49_9SPHN</name>
<comment type="caution">
    <text evidence="2">The sequence shown here is derived from an EMBL/GenBank/DDBJ whole genome shotgun (WGS) entry which is preliminary data.</text>
</comment>
<dbReference type="AlphaFoldDB" id="A0A7W7KE49"/>
<organism evidence="2 3">
    <name type="scientific">Novosphingobium chloroacetimidivorans</name>
    <dbReference type="NCBI Taxonomy" id="1428314"/>
    <lineage>
        <taxon>Bacteria</taxon>
        <taxon>Pseudomonadati</taxon>
        <taxon>Pseudomonadota</taxon>
        <taxon>Alphaproteobacteria</taxon>
        <taxon>Sphingomonadales</taxon>
        <taxon>Sphingomonadaceae</taxon>
        <taxon>Novosphingobium</taxon>
    </lineage>
</organism>
<dbReference type="Proteomes" id="UP000555448">
    <property type="component" value="Unassembled WGS sequence"/>
</dbReference>
<keyword evidence="3" id="KW-1185">Reference proteome</keyword>